<protein>
    <recommendedName>
        <fullName evidence="2">C2H2-type domain-containing protein</fullName>
    </recommendedName>
</protein>
<feature type="domain" description="C2H2-type" evidence="2">
    <location>
        <begin position="5"/>
        <end position="27"/>
    </location>
</feature>
<name>A0AAV9HER0_9PEZI</name>
<evidence type="ECO:0000313" key="3">
    <source>
        <dbReference type="EMBL" id="KAK4459317.1"/>
    </source>
</evidence>
<organism evidence="3 4">
    <name type="scientific">Cladorrhinum samala</name>
    <dbReference type="NCBI Taxonomy" id="585594"/>
    <lineage>
        <taxon>Eukaryota</taxon>
        <taxon>Fungi</taxon>
        <taxon>Dikarya</taxon>
        <taxon>Ascomycota</taxon>
        <taxon>Pezizomycotina</taxon>
        <taxon>Sordariomycetes</taxon>
        <taxon>Sordariomycetidae</taxon>
        <taxon>Sordariales</taxon>
        <taxon>Podosporaceae</taxon>
        <taxon>Cladorrhinum</taxon>
    </lineage>
</organism>
<gene>
    <name evidence="3" type="ORF">QBC42DRAFT_299527</name>
</gene>
<evidence type="ECO:0000313" key="4">
    <source>
        <dbReference type="Proteomes" id="UP001321749"/>
    </source>
</evidence>
<evidence type="ECO:0000259" key="2">
    <source>
        <dbReference type="PROSITE" id="PS00028"/>
    </source>
</evidence>
<keyword evidence="4" id="KW-1185">Reference proteome</keyword>
<sequence>MAFVCKDCKDWFDDYDGFSYHLQLSGHEAHLLSAFGAQKSFAGLSRRPQPPAFPNNVKVFLEGLLTTSDSLPSTTRLKRSLIPCEKGCGFASTDLKSTKSHQAACKGKWVPPKDEHPMPLMRCRRRCGFGSRDPDLLKSHVLHYCTGPSEPREEDPASTRSTTTYASNESAAQTSFTGLYTNADPTSGYGSDPLQYECIFCGMTFFSMEEQTDHEDNCLSRPPTRY</sequence>
<dbReference type="InterPro" id="IPR013087">
    <property type="entry name" value="Znf_C2H2_type"/>
</dbReference>
<reference evidence="3" key="1">
    <citation type="journal article" date="2023" name="Mol. Phylogenet. Evol.">
        <title>Genome-scale phylogeny and comparative genomics of the fungal order Sordariales.</title>
        <authorList>
            <person name="Hensen N."/>
            <person name="Bonometti L."/>
            <person name="Westerberg I."/>
            <person name="Brannstrom I.O."/>
            <person name="Guillou S."/>
            <person name="Cros-Aarteil S."/>
            <person name="Calhoun S."/>
            <person name="Haridas S."/>
            <person name="Kuo A."/>
            <person name="Mondo S."/>
            <person name="Pangilinan J."/>
            <person name="Riley R."/>
            <person name="LaButti K."/>
            <person name="Andreopoulos B."/>
            <person name="Lipzen A."/>
            <person name="Chen C."/>
            <person name="Yan M."/>
            <person name="Daum C."/>
            <person name="Ng V."/>
            <person name="Clum A."/>
            <person name="Steindorff A."/>
            <person name="Ohm R.A."/>
            <person name="Martin F."/>
            <person name="Silar P."/>
            <person name="Natvig D.O."/>
            <person name="Lalanne C."/>
            <person name="Gautier V."/>
            <person name="Ament-Velasquez S.L."/>
            <person name="Kruys A."/>
            <person name="Hutchinson M.I."/>
            <person name="Powell A.J."/>
            <person name="Barry K."/>
            <person name="Miller A.N."/>
            <person name="Grigoriev I.V."/>
            <person name="Debuchy R."/>
            <person name="Gladieux P."/>
            <person name="Hiltunen Thoren M."/>
            <person name="Johannesson H."/>
        </authorList>
    </citation>
    <scope>NUCLEOTIDE SEQUENCE</scope>
    <source>
        <strain evidence="3">PSN324</strain>
    </source>
</reference>
<evidence type="ECO:0000256" key="1">
    <source>
        <dbReference type="SAM" id="MobiDB-lite"/>
    </source>
</evidence>
<proteinExistence type="predicted"/>
<dbReference type="AlphaFoldDB" id="A0AAV9HER0"/>
<feature type="compositionally biased region" description="Polar residues" evidence="1">
    <location>
        <begin position="158"/>
        <end position="170"/>
    </location>
</feature>
<dbReference type="EMBL" id="MU865040">
    <property type="protein sequence ID" value="KAK4459317.1"/>
    <property type="molecule type" value="Genomic_DNA"/>
</dbReference>
<feature type="region of interest" description="Disordered" evidence="1">
    <location>
        <begin position="147"/>
        <end position="170"/>
    </location>
</feature>
<reference evidence="3" key="2">
    <citation type="submission" date="2023-06" db="EMBL/GenBank/DDBJ databases">
        <authorList>
            <consortium name="Lawrence Berkeley National Laboratory"/>
            <person name="Mondo S.J."/>
            <person name="Hensen N."/>
            <person name="Bonometti L."/>
            <person name="Westerberg I."/>
            <person name="Brannstrom I.O."/>
            <person name="Guillou S."/>
            <person name="Cros-Aarteil S."/>
            <person name="Calhoun S."/>
            <person name="Haridas S."/>
            <person name="Kuo A."/>
            <person name="Pangilinan J."/>
            <person name="Riley R."/>
            <person name="Labutti K."/>
            <person name="Andreopoulos B."/>
            <person name="Lipzen A."/>
            <person name="Chen C."/>
            <person name="Yanf M."/>
            <person name="Daum C."/>
            <person name="Ng V."/>
            <person name="Clum A."/>
            <person name="Steindorff A."/>
            <person name="Ohm R."/>
            <person name="Martin F."/>
            <person name="Silar P."/>
            <person name="Natvig D."/>
            <person name="Lalanne C."/>
            <person name="Gautier V."/>
            <person name="Ament-Velasquez S.L."/>
            <person name="Kruys A."/>
            <person name="Hutchinson M.I."/>
            <person name="Powell A.J."/>
            <person name="Barry K."/>
            <person name="Miller A.N."/>
            <person name="Grigoriev I.V."/>
            <person name="Debuchy R."/>
            <person name="Gladieux P."/>
            <person name="Thoren M.H."/>
            <person name="Johannesson H."/>
        </authorList>
    </citation>
    <scope>NUCLEOTIDE SEQUENCE</scope>
    <source>
        <strain evidence="3">PSN324</strain>
    </source>
</reference>
<dbReference type="PROSITE" id="PS00028">
    <property type="entry name" value="ZINC_FINGER_C2H2_1"/>
    <property type="match status" value="1"/>
</dbReference>
<accession>A0AAV9HER0</accession>
<comment type="caution">
    <text evidence="3">The sequence shown here is derived from an EMBL/GenBank/DDBJ whole genome shotgun (WGS) entry which is preliminary data.</text>
</comment>
<dbReference type="Proteomes" id="UP001321749">
    <property type="component" value="Unassembled WGS sequence"/>
</dbReference>